<sequence>MRIHDVAALLLAALAGGALGGFFFGGLWWTVRRTLSSGQSALWLLGSLMLRTGVTLLGFYAIGAGQWERMAACLAGFAVARMVVTWMTGRWADRHTPAPRETGHAPQP</sequence>
<protein>
    <submittedName>
        <fullName evidence="1">ATP synthase subunit I</fullName>
    </submittedName>
</protein>
<dbReference type="Pfam" id="PF12966">
    <property type="entry name" value="AtpR"/>
    <property type="match status" value="1"/>
</dbReference>
<dbReference type="GeneID" id="98401009"/>
<accession>A0A643FR47</accession>
<dbReference type="InterPro" id="IPR017581">
    <property type="entry name" value="AtpR-like"/>
</dbReference>
<dbReference type="RefSeq" id="WP_150990100.1">
    <property type="nucleotide sequence ID" value="NZ_CP062803.1"/>
</dbReference>
<dbReference type="EMBL" id="CP062803">
    <property type="protein sequence ID" value="QOT78096.1"/>
    <property type="molecule type" value="Genomic_DNA"/>
</dbReference>
<reference evidence="1 2" key="1">
    <citation type="submission" date="2020-10" db="EMBL/GenBank/DDBJ databases">
        <title>Complete genome sequence of Cupriavidus basilensis CCUG 49340T.</title>
        <authorList>
            <person name="Salva-Serra F."/>
            <person name="Donoso R.A."/>
            <person name="Cho K.H."/>
            <person name="Yoo J.A."/>
            <person name="Lee K."/>
            <person name="Yoon S.-H."/>
            <person name="Perez-Pantoja D."/>
            <person name="Moore E.R.B."/>
        </authorList>
    </citation>
    <scope>NUCLEOTIDE SEQUENCE [LARGE SCALE GENOMIC DNA]</scope>
    <source>
        <strain evidence="2">CCUG 49340</strain>
    </source>
</reference>
<name>A0A643FR47_9BURK</name>
<organism evidence="1 2">
    <name type="scientific">Cupriavidus basilensis</name>
    <dbReference type="NCBI Taxonomy" id="68895"/>
    <lineage>
        <taxon>Bacteria</taxon>
        <taxon>Pseudomonadati</taxon>
        <taxon>Pseudomonadota</taxon>
        <taxon>Betaproteobacteria</taxon>
        <taxon>Burkholderiales</taxon>
        <taxon>Burkholderiaceae</taxon>
        <taxon>Cupriavidus</taxon>
    </lineage>
</organism>
<dbReference type="Proteomes" id="UP000397656">
    <property type="component" value="Chromosome 1"/>
</dbReference>
<evidence type="ECO:0000313" key="1">
    <source>
        <dbReference type="EMBL" id="QOT78096.1"/>
    </source>
</evidence>
<proteinExistence type="predicted"/>
<gene>
    <name evidence="1" type="ORF">F7R26_008850</name>
</gene>
<dbReference type="NCBIfam" id="TIGR03165">
    <property type="entry name" value="F1F0_chp_2"/>
    <property type="match status" value="1"/>
</dbReference>
<evidence type="ECO:0000313" key="2">
    <source>
        <dbReference type="Proteomes" id="UP000397656"/>
    </source>
</evidence>
<dbReference type="AlphaFoldDB" id="A0A643FR47"/>